<dbReference type="AlphaFoldDB" id="A0A557RY22"/>
<evidence type="ECO:0000313" key="4">
    <source>
        <dbReference type="EMBL" id="TVO70044.1"/>
    </source>
</evidence>
<gene>
    <name evidence="4" type="ORF">FHP88_17130</name>
</gene>
<keyword evidence="5" id="KW-1185">Reference proteome</keyword>
<evidence type="ECO:0000313" key="5">
    <source>
        <dbReference type="Proteomes" id="UP000316649"/>
    </source>
</evidence>
<reference evidence="4 5" key="1">
    <citation type="submission" date="2019-07" db="EMBL/GenBank/DDBJ databases">
        <title>The pathways for chlorine oxyanion respiration interact through the shared metabolite chlorate.</title>
        <authorList>
            <person name="Barnum T.P."/>
            <person name="Cheng Y."/>
            <person name="Hill K.A."/>
            <person name="Lucas L.N."/>
            <person name="Carlson H.K."/>
            <person name="Coates J.D."/>
        </authorList>
    </citation>
    <scope>NUCLEOTIDE SEQUENCE [LARGE SCALE GENOMIC DNA]</scope>
    <source>
        <strain evidence="4 5">BK-1</strain>
    </source>
</reference>
<evidence type="ECO:0000256" key="3">
    <source>
        <dbReference type="ARBA" id="ARBA00023065"/>
    </source>
</evidence>
<evidence type="ECO:0000256" key="2">
    <source>
        <dbReference type="ARBA" id="ARBA00022448"/>
    </source>
</evidence>
<dbReference type="RefSeq" id="WP_144360324.1">
    <property type="nucleotide sequence ID" value="NZ_VMNH01000027.1"/>
</dbReference>
<organism evidence="4 5">
    <name type="scientific">Sedimenticola selenatireducens</name>
    <dbReference type="NCBI Taxonomy" id="191960"/>
    <lineage>
        <taxon>Bacteria</taxon>
        <taxon>Pseudomonadati</taxon>
        <taxon>Pseudomonadota</taxon>
        <taxon>Gammaproteobacteria</taxon>
        <taxon>Chromatiales</taxon>
        <taxon>Sedimenticolaceae</taxon>
        <taxon>Sedimenticola</taxon>
    </lineage>
</organism>
<dbReference type="GO" id="GO:0046961">
    <property type="term" value="F:proton-transporting ATPase activity, rotational mechanism"/>
    <property type="evidence" value="ECO:0007669"/>
    <property type="project" value="InterPro"/>
</dbReference>
<protein>
    <submittedName>
        <fullName evidence="4">ATPase</fullName>
    </submittedName>
</protein>
<proteinExistence type="inferred from homology"/>
<dbReference type="InterPro" id="IPR008218">
    <property type="entry name" value="ATPase_V1-cplx_f_g_su"/>
</dbReference>
<comment type="caution">
    <text evidence="4">The sequence shown here is derived from an EMBL/GenBank/DDBJ whole genome shotgun (WGS) entry which is preliminary data.</text>
</comment>
<dbReference type="OrthoDB" id="8563782at2"/>
<sequence>MIHIEDNNHPTRMIFMGEAALTDGFKLIGFETWADPTQEMLDQQLADLLRQREKAFIILGHKVASCDSQLLKRIRAEGGYIVITQIPSLSEPDNFQCEIDDRLQQLLGGELQYGQE</sequence>
<keyword evidence="3" id="KW-0406">Ion transport</keyword>
<name>A0A557RY22_9GAMM</name>
<dbReference type="EMBL" id="VMNH01000027">
    <property type="protein sequence ID" value="TVO70044.1"/>
    <property type="molecule type" value="Genomic_DNA"/>
</dbReference>
<accession>A0A557RY22</accession>
<keyword evidence="2" id="KW-0813">Transport</keyword>
<comment type="similarity">
    <text evidence="1">Belongs to the V-ATPase F subunit family.</text>
</comment>
<dbReference type="SUPFAM" id="SSF159468">
    <property type="entry name" value="AtpF-like"/>
    <property type="match status" value="1"/>
</dbReference>
<dbReference type="Pfam" id="PF01990">
    <property type="entry name" value="ATP-synt_F"/>
    <property type="match status" value="1"/>
</dbReference>
<dbReference type="Gene3D" id="3.40.50.10580">
    <property type="entry name" value="ATPase, V1 complex, subunit F"/>
    <property type="match status" value="1"/>
</dbReference>
<dbReference type="Proteomes" id="UP000316649">
    <property type="component" value="Unassembled WGS sequence"/>
</dbReference>
<dbReference type="InterPro" id="IPR036906">
    <property type="entry name" value="ATPase_V1_fsu_sf"/>
</dbReference>
<evidence type="ECO:0000256" key="1">
    <source>
        <dbReference type="ARBA" id="ARBA00010148"/>
    </source>
</evidence>